<dbReference type="InterPro" id="IPR011008">
    <property type="entry name" value="Dimeric_a/b-barrel"/>
</dbReference>
<protein>
    <submittedName>
        <fullName evidence="3">Uncharacterized protein YciI</fullName>
    </submittedName>
</protein>
<dbReference type="EMBL" id="QAAD01000005">
    <property type="protein sequence ID" value="PTN09386.1"/>
    <property type="molecule type" value="Genomic_DNA"/>
</dbReference>
<dbReference type="SUPFAM" id="SSF54909">
    <property type="entry name" value="Dimeric alpha+beta barrel"/>
    <property type="match status" value="1"/>
</dbReference>
<gene>
    <name evidence="3" type="ORF">C8N47_105227</name>
</gene>
<evidence type="ECO:0000313" key="3">
    <source>
        <dbReference type="EMBL" id="PTN09386.1"/>
    </source>
</evidence>
<dbReference type="Proteomes" id="UP000243525">
    <property type="component" value="Unassembled WGS sequence"/>
</dbReference>
<evidence type="ECO:0000313" key="4">
    <source>
        <dbReference type="Proteomes" id="UP000243525"/>
    </source>
</evidence>
<proteinExistence type="inferred from homology"/>
<dbReference type="InterPro" id="IPR005545">
    <property type="entry name" value="YCII"/>
</dbReference>
<dbReference type="Pfam" id="PF03795">
    <property type="entry name" value="YCII"/>
    <property type="match status" value="1"/>
</dbReference>
<dbReference type="OrthoDB" id="9814407at2"/>
<comment type="similarity">
    <text evidence="1">Belongs to the YciI family.</text>
</comment>
<evidence type="ECO:0000259" key="2">
    <source>
        <dbReference type="Pfam" id="PF03795"/>
    </source>
</evidence>
<organism evidence="3 4">
    <name type="scientific">Mangrovibacterium marinum</name>
    <dbReference type="NCBI Taxonomy" id="1639118"/>
    <lineage>
        <taxon>Bacteria</taxon>
        <taxon>Pseudomonadati</taxon>
        <taxon>Bacteroidota</taxon>
        <taxon>Bacteroidia</taxon>
        <taxon>Marinilabiliales</taxon>
        <taxon>Prolixibacteraceae</taxon>
        <taxon>Mangrovibacterium</taxon>
    </lineage>
</organism>
<keyword evidence="4" id="KW-1185">Reference proteome</keyword>
<comment type="caution">
    <text evidence="3">The sequence shown here is derived from an EMBL/GenBank/DDBJ whole genome shotgun (WGS) entry which is preliminary data.</text>
</comment>
<accession>A0A2T5C3R9</accession>
<reference evidence="3 4" key="1">
    <citation type="submission" date="2018-04" db="EMBL/GenBank/DDBJ databases">
        <title>Genomic Encyclopedia of Archaeal and Bacterial Type Strains, Phase II (KMG-II): from individual species to whole genera.</title>
        <authorList>
            <person name="Goeker M."/>
        </authorList>
    </citation>
    <scope>NUCLEOTIDE SEQUENCE [LARGE SCALE GENOMIC DNA]</scope>
    <source>
        <strain evidence="3 4">DSM 28823</strain>
    </source>
</reference>
<dbReference type="RefSeq" id="WP_107821791.1">
    <property type="nucleotide sequence ID" value="NZ_OY782574.1"/>
</dbReference>
<evidence type="ECO:0000256" key="1">
    <source>
        <dbReference type="ARBA" id="ARBA00007689"/>
    </source>
</evidence>
<dbReference type="PANTHER" id="PTHR37828">
    <property type="entry name" value="GSR2449 PROTEIN"/>
    <property type="match status" value="1"/>
</dbReference>
<sequence length="93" mass="10625">MLFLITIEYKVELAQVEPYFEPHIAFVKRYVEAGNFLLTGKKIPRTGGLILAQVESREKLITLLNEDPFMELDLADFEITEIQLSQVSPELLG</sequence>
<name>A0A2T5C3R9_9BACT</name>
<dbReference type="PANTHER" id="PTHR37828:SF1">
    <property type="entry name" value="YCII-RELATED DOMAIN-CONTAINING PROTEIN"/>
    <property type="match status" value="1"/>
</dbReference>
<dbReference type="Gene3D" id="3.30.70.1060">
    <property type="entry name" value="Dimeric alpha+beta barrel"/>
    <property type="match status" value="1"/>
</dbReference>
<feature type="domain" description="YCII-related" evidence="2">
    <location>
        <begin position="1"/>
        <end position="82"/>
    </location>
</feature>
<dbReference type="AlphaFoldDB" id="A0A2T5C3R9"/>